<dbReference type="InterPro" id="IPR000572">
    <property type="entry name" value="OxRdtase_Mopterin-bd_dom"/>
</dbReference>
<sequence length="252" mass="27296">MSRLSRRKLFTAGLSTAAGLGGLAAAARIADRYGLVPPDSGGLYGPGATLTYAAQRLLTTSSLAREFPRSLISKEPFPNPVAPLGKEFARLQAGGFADWLLVLDGMIARPISFSLSDLKHLPVRRQITEVACEEGWSYIAEWVGTPLVEVLNAAGVLPQARYVVYYSFDGEWWDSLDMADALHPQTLLTWAMNDGALPVSFGGPLRMRVPRQLGYKSVKFIHRMTVTDSLKGFGKGLGSASPEAGYSWYAGI</sequence>
<feature type="signal peptide" evidence="1">
    <location>
        <begin position="1"/>
        <end position="26"/>
    </location>
</feature>
<feature type="chain" id="PRO_5032594600" evidence="1">
    <location>
        <begin position="27"/>
        <end position="252"/>
    </location>
</feature>
<dbReference type="PANTHER" id="PTHR43032:SF2">
    <property type="entry name" value="BLL0505 PROTEIN"/>
    <property type="match status" value="1"/>
</dbReference>
<dbReference type="PANTHER" id="PTHR43032">
    <property type="entry name" value="PROTEIN-METHIONINE-SULFOXIDE REDUCTASE"/>
    <property type="match status" value="1"/>
</dbReference>
<dbReference type="Gene3D" id="3.90.420.10">
    <property type="entry name" value="Oxidoreductase, molybdopterin-binding domain"/>
    <property type="match status" value="1"/>
</dbReference>
<dbReference type="AlphaFoldDB" id="A0A7S7NWP3"/>
<dbReference type="PROSITE" id="PS51318">
    <property type="entry name" value="TAT"/>
    <property type="match status" value="1"/>
</dbReference>
<dbReference type="SUPFAM" id="SSF56524">
    <property type="entry name" value="Oxidoreductase molybdopterin-binding domain"/>
    <property type="match status" value="1"/>
</dbReference>
<evidence type="ECO:0000259" key="2">
    <source>
        <dbReference type="Pfam" id="PF00174"/>
    </source>
</evidence>
<accession>A0A7S7NWP3</accession>
<organism evidence="3 4">
    <name type="scientific">Paludibaculum fermentans</name>
    <dbReference type="NCBI Taxonomy" id="1473598"/>
    <lineage>
        <taxon>Bacteria</taxon>
        <taxon>Pseudomonadati</taxon>
        <taxon>Acidobacteriota</taxon>
        <taxon>Terriglobia</taxon>
        <taxon>Bryobacterales</taxon>
        <taxon>Bryobacteraceae</taxon>
        <taxon>Paludibaculum</taxon>
    </lineage>
</organism>
<dbReference type="RefSeq" id="WP_194452229.1">
    <property type="nucleotide sequence ID" value="NZ_CP063849.1"/>
</dbReference>
<protein>
    <submittedName>
        <fullName evidence="3">Molybdopterin-dependent oxidoreductase</fullName>
    </submittedName>
</protein>
<dbReference type="KEGG" id="pfer:IRI77_11655"/>
<reference evidence="3 4" key="1">
    <citation type="submission" date="2020-10" db="EMBL/GenBank/DDBJ databases">
        <title>Complete genome sequence of Paludibaculum fermentans P105T, a facultatively anaerobic acidobacterium capable of dissimilatory Fe(III) reduction.</title>
        <authorList>
            <person name="Dedysh S.N."/>
            <person name="Beletsky A.V."/>
            <person name="Kulichevskaya I.S."/>
            <person name="Mardanov A.V."/>
            <person name="Ravin N.V."/>
        </authorList>
    </citation>
    <scope>NUCLEOTIDE SEQUENCE [LARGE SCALE GENOMIC DNA]</scope>
    <source>
        <strain evidence="3 4">P105</strain>
    </source>
</reference>
<proteinExistence type="predicted"/>
<evidence type="ECO:0000313" key="4">
    <source>
        <dbReference type="Proteomes" id="UP000593892"/>
    </source>
</evidence>
<dbReference type="Proteomes" id="UP000593892">
    <property type="component" value="Chromosome"/>
</dbReference>
<feature type="domain" description="Oxidoreductase molybdopterin-binding" evidence="2">
    <location>
        <begin position="97"/>
        <end position="229"/>
    </location>
</feature>
<name>A0A7S7NWP3_PALFE</name>
<keyword evidence="1" id="KW-0732">Signal</keyword>
<evidence type="ECO:0000313" key="3">
    <source>
        <dbReference type="EMBL" id="QOY90569.1"/>
    </source>
</evidence>
<dbReference type="InterPro" id="IPR006311">
    <property type="entry name" value="TAT_signal"/>
</dbReference>
<dbReference type="InterPro" id="IPR036374">
    <property type="entry name" value="OxRdtase_Mopterin-bd_sf"/>
</dbReference>
<evidence type="ECO:0000256" key="1">
    <source>
        <dbReference type="SAM" id="SignalP"/>
    </source>
</evidence>
<dbReference type="Pfam" id="PF00174">
    <property type="entry name" value="Oxidored_molyb"/>
    <property type="match status" value="1"/>
</dbReference>
<keyword evidence="4" id="KW-1185">Reference proteome</keyword>
<dbReference type="EMBL" id="CP063849">
    <property type="protein sequence ID" value="QOY90569.1"/>
    <property type="molecule type" value="Genomic_DNA"/>
</dbReference>
<gene>
    <name evidence="3" type="ORF">IRI77_11655</name>
</gene>